<evidence type="ECO:0000313" key="4">
    <source>
        <dbReference type="Proteomes" id="UP000076962"/>
    </source>
</evidence>
<keyword evidence="4" id="KW-1185">Reference proteome</keyword>
<dbReference type="PANTHER" id="PTHR43798:SF31">
    <property type="entry name" value="AB HYDROLASE SUPERFAMILY PROTEIN YCLE"/>
    <property type="match status" value="1"/>
</dbReference>
<gene>
    <name evidence="3" type="ORF">THIOM_001021</name>
</gene>
<dbReference type="EMBL" id="LUTY01000520">
    <property type="protein sequence ID" value="OAD23150.1"/>
    <property type="molecule type" value="Genomic_DNA"/>
</dbReference>
<dbReference type="Proteomes" id="UP000076962">
    <property type="component" value="Unassembled WGS sequence"/>
</dbReference>
<evidence type="ECO:0000256" key="1">
    <source>
        <dbReference type="ARBA" id="ARBA00022801"/>
    </source>
</evidence>
<dbReference type="InterPro" id="IPR000073">
    <property type="entry name" value="AB_hydrolase_1"/>
</dbReference>
<dbReference type="AlphaFoldDB" id="A0A176S565"/>
<comment type="caution">
    <text evidence="3">The sequence shown here is derived from an EMBL/GenBank/DDBJ whole genome shotgun (WGS) entry which is preliminary data.</text>
</comment>
<reference evidence="3 4" key="1">
    <citation type="submission" date="2016-05" db="EMBL/GenBank/DDBJ databases">
        <title>Single-cell genome of chain-forming Candidatus Thiomargarita nelsonii and comparison to other large sulfur-oxidizing bacteria.</title>
        <authorList>
            <person name="Winkel M."/>
            <person name="Salman V."/>
            <person name="Woyke T."/>
            <person name="Schulz-Vogt H."/>
            <person name="Richter M."/>
            <person name="Flood B."/>
            <person name="Bailey J."/>
            <person name="Amann R."/>
            <person name="Mussmann M."/>
        </authorList>
    </citation>
    <scope>NUCLEOTIDE SEQUENCE [LARGE SCALE GENOMIC DNA]</scope>
    <source>
        <strain evidence="3 4">THI036</strain>
    </source>
</reference>
<dbReference type="InterPro" id="IPR029058">
    <property type="entry name" value="AB_hydrolase_fold"/>
</dbReference>
<evidence type="ECO:0000259" key="2">
    <source>
        <dbReference type="Pfam" id="PF00561"/>
    </source>
</evidence>
<dbReference type="Gene3D" id="3.40.50.1820">
    <property type="entry name" value="alpha/beta hydrolase"/>
    <property type="match status" value="1"/>
</dbReference>
<feature type="domain" description="AB hydrolase-1" evidence="2">
    <location>
        <begin position="5"/>
        <end position="91"/>
    </location>
</feature>
<dbReference type="GO" id="GO:0016020">
    <property type="term" value="C:membrane"/>
    <property type="evidence" value="ECO:0007669"/>
    <property type="project" value="TreeGrafter"/>
</dbReference>
<accession>A0A176S565</accession>
<dbReference type="PANTHER" id="PTHR43798">
    <property type="entry name" value="MONOACYLGLYCEROL LIPASE"/>
    <property type="match status" value="1"/>
</dbReference>
<organism evidence="3 4">
    <name type="scientific">Candidatus Thiomargarita nelsonii</name>
    <dbReference type="NCBI Taxonomy" id="1003181"/>
    <lineage>
        <taxon>Bacteria</taxon>
        <taxon>Pseudomonadati</taxon>
        <taxon>Pseudomonadota</taxon>
        <taxon>Gammaproteobacteria</taxon>
        <taxon>Thiotrichales</taxon>
        <taxon>Thiotrichaceae</taxon>
        <taxon>Thiomargarita</taxon>
    </lineage>
</organism>
<keyword evidence="1 3" id="KW-0378">Hydrolase</keyword>
<dbReference type="SUPFAM" id="SSF53474">
    <property type="entry name" value="alpha/beta-Hydrolases"/>
    <property type="match status" value="1"/>
</dbReference>
<sequence length="207" mass="23630">MDRMTYTMESFAYDVKAVVDAVNADKVILIGHSMGGHIIARTARLMPKRVIGLIVVDTLQDVEAFFPEEQFKAILKSFQEDFKSHTEAFVRAEMIRPEDLDTMLTSWIVSDMAAEPKQVGISALSEYLIQFVTGEIPSVFKEVKVPFFGINSDLVPTNVEINRKYIRHYDVTIMTEVGHFPMLEKAQKFNLIMKKAVNKILFFKQSN</sequence>
<dbReference type="GO" id="GO:0016787">
    <property type="term" value="F:hydrolase activity"/>
    <property type="evidence" value="ECO:0007669"/>
    <property type="project" value="UniProtKB-KW"/>
</dbReference>
<protein>
    <submittedName>
        <fullName evidence="3">Alpha/beta hydrolase fold protein</fullName>
    </submittedName>
</protein>
<evidence type="ECO:0000313" key="3">
    <source>
        <dbReference type="EMBL" id="OAD23150.1"/>
    </source>
</evidence>
<name>A0A176S565_9GAMM</name>
<dbReference type="Pfam" id="PF00561">
    <property type="entry name" value="Abhydrolase_1"/>
    <property type="match status" value="1"/>
</dbReference>
<proteinExistence type="predicted"/>
<dbReference type="InterPro" id="IPR050266">
    <property type="entry name" value="AB_hydrolase_sf"/>
</dbReference>